<proteinExistence type="inferred from homology"/>
<feature type="compositionally biased region" description="Basic and acidic residues" evidence="2">
    <location>
        <begin position="26"/>
        <end position="57"/>
    </location>
</feature>
<dbReference type="InterPro" id="IPR036629">
    <property type="entry name" value="YjbJ_sf"/>
</dbReference>
<dbReference type="InterPro" id="IPR008462">
    <property type="entry name" value="CsbD"/>
</dbReference>
<evidence type="ECO:0000313" key="5">
    <source>
        <dbReference type="Proteomes" id="UP001550535"/>
    </source>
</evidence>
<dbReference type="EMBL" id="JBEYBR010000067">
    <property type="protein sequence ID" value="MEU2124787.1"/>
    <property type="molecule type" value="Genomic_DNA"/>
</dbReference>
<protein>
    <submittedName>
        <fullName evidence="4">CsbD family protein</fullName>
    </submittedName>
</protein>
<dbReference type="RefSeq" id="WP_063020400.1">
    <property type="nucleotide sequence ID" value="NZ_JBEYBM010000029.1"/>
</dbReference>
<feature type="compositionally biased region" description="Basic and acidic residues" evidence="2">
    <location>
        <begin position="1"/>
        <end position="13"/>
    </location>
</feature>
<organism evidence="4 5">
    <name type="scientific">Nocardia niwae</name>
    <dbReference type="NCBI Taxonomy" id="626084"/>
    <lineage>
        <taxon>Bacteria</taxon>
        <taxon>Bacillati</taxon>
        <taxon>Actinomycetota</taxon>
        <taxon>Actinomycetes</taxon>
        <taxon>Mycobacteriales</taxon>
        <taxon>Nocardiaceae</taxon>
        <taxon>Nocardia</taxon>
    </lineage>
</organism>
<dbReference type="Proteomes" id="UP001550535">
    <property type="component" value="Unassembled WGS sequence"/>
</dbReference>
<sequence length="57" mass="6207">MSTVDKAKNKAEKVAGQAKETFGEAAGDRGKRDEGRTDKVKSDLKDAGEKVKDAFRH</sequence>
<comment type="caution">
    <text evidence="4">The sequence shown here is derived from an EMBL/GenBank/DDBJ whole genome shotgun (WGS) entry which is preliminary data.</text>
</comment>
<accession>A0ABV2XFW9</accession>
<evidence type="ECO:0000313" key="4">
    <source>
        <dbReference type="EMBL" id="MEU2124787.1"/>
    </source>
</evidence>
<gene>
    <name evidence="4" type="ORF">ABZ507_23520</name>
</gene>
<keyword evidence="5" id="KW-1185">Reference proteome</keyword>
<reference evidence="4 5" key="1">
    <citation type="submission" date="2024-06" db="EMBL/GenBank/DDBJ databases">
        <title>The Natural Products Discovery Center: Release of the First 8490 Sequenced Strains for Exploring Actinobacteria Biosynthetic Diversity.</title>
        <authorList>
            <person name="Kalkreuter E."/>
            <person name="Kautsar S.A."/>
            <person name="Yang D."/>
            <person name="Bader C.D."/>
            <person name="Teijaro C.N."/>
            <person name="Fluegel L."/>
            <person name="Davis C.M."/>
            <person name="Simpson J.R."/>
            <person name="Lauterbach L."/>
            <person name="Steele A.D."/>
            <person name="Gui C."/>
            <person name="Meng S."/>
            <person name="Li G."/>
            <person name="Viehrig K."/>
            <person name="Ye F."/>
            <person name="Su P."/>
            <person name="Kiefer A.F."/>
            <person name="Nichols A."/>
            <person name="Cepeda A.J."/>
            <person name="Yan W."/>
            <person name="Fan B."/>
            <person name="Jiang Y."/>
            <person name="Adhikari A."/>
            <person name="Zheng C.-J."/>
            <person name="Schuster L."/>
            <person name="Cowan T.M."/>
            <person name="Smanski M.J."/>
            <person name="Chevrette M.G."/>
            <person name="De Carvalho L.P.S."/>
            <person name="Shen B."/>
        </authorList>
    </citation>
    <scope>NUCLEOTIDE SEQUENCE [LARGE SCALE GENOMIC DNA]</scope>
    <source>
        <strain evidence="4 5">NPDC019434</strain>
    </source>
</reference>
<evidence type="ECO:0000256" key="1">
    <source>
        <dbReference type="ARBA" id="ARBA00009129"/>
    </source>
</evidence>
<dbReference type="Gene3D" id="1.10.1470.10">
    <property type="entry name" value="YjbJ"/>
    <property type="match status" value="1"/>
</dbReference>
<comment type="similarity">
    <text evidence="1">Belongs to the UPF0337 (CsbD) family.</text>
</comment>
<evidence type="ECO:0000256" key="2">
    <source>
        <dbReference type="SAM" id="MobiDB-lite"/>
    </source>
</evidence>
<evidence type="ECO:0000259" key="3">
    <source>
        <dbReference type="Pfam" id="PF05532"/>
    </source>
</evidence>
<name>A0ABV2XFW9_9NOCA</name>
<feature type="domain" description="CsbD-like" evidence="3">
    <location>
        <begin position="5"/>
        <end position="57"/>
    </location>
</feature>
<dbReference type="SUPFAM" id="SSF69047">
    <property type="entry name" value="Hypothetical protein YjbJ"/>
    <property type="match status" value="1"/>
</dbReference>
<feature type="region of interest" description="Disordered" evidence="2">
    <location>
        <begin position="1"/>
        <end position="57"/>
    </location>
</feature>
<dbReference type="Pfam" id="PF05532">
    <property type="entry name" value="CsbD"/>
    <property type="match status" value="1"/>
</dbReference>